<dbReference type="EMBL" id="UYRT01027585">
    <property type="protein sequence ID" value="VDK66516.1"/>
    <property type="molecule type" value="Genomic_DNA"/>
</dbReference>
<organism evidence="2 3">
    <name type="scientific">Gongylonema pulchrum</name>
    <dbReference type="NCBI Taxonomy" id="637853"/>
    <lineage>
        <taxon>Eukaryota</taxon>
        <taxon>Metazoa</taxon>
        <taxon>Ecdysozoa</taxon>
        <taxon>Nematoda</taxon>
        <taxon>Chromadorea</taxon>
        <taxon>Rhabditida</taxon>
        <taxon>Spirurina</taxon>
        <taxon>Spiruromorpha</taxon>
        <taxon>Spiruroidea</taxon>
        <taxon>Gongylonematidae</taxon>
        <taxon>Gongylonema</taxon>
    </lineage>
</organism>
<gene>
    <name evidence="2" type="ORF">GPUH_LOCUS8942</name>
</gene>
<evidence type="ECO:0000313" key="2">
    <source>
        <dbReference type="EMBL" id="VDK66516.1"/>
    </source>
</evidence>
<accession>A0A3P6RXD2</accession>
<dbReference type="AlphaFoldDB" id="A0A3P6RXD2"/>
<reference evidence="2 3" key="1">
    <citation type="submission" date="2018-11" db="EMBL/GenBank/DDBJ databases">
        <authorList>
            <consortium name="Pathogen Informatics"/>
        </authorList>
    </citation>
    <scope>NUCLEOTIDE SEQUENCE [LARGE SCALE GENOMIC DNA]</scope>
</reference>
<feature type="region of interest" description="Disordered" evidence="1">
    <location>
        <begin position="57"/>
        <end position="126"/>
    </location>
</feature>
<dbReference type="Proteomes" id="UP000271098">
    <property type="component" value="Unassembled WGS sequence"/>
</dbReference>
<name>A0A3P6RXD2_9BILA</name>
<feature type="compositionally biased region" description="Basic residues" evidence="1">
    <location>
        <begin position="76"/>
        <end position="92"/>
    </location>
</feature>
<evidence type="ECO:0000256" key="1">
    <source>
        <dbReference type="SAM" id="MobiDB-lite"/>
    </source>
</evidence>
<protein>
    <submittedName>
        <fullName evidence="2">Uncharacterized protein</fullName>
    </submittedName>
</protein>
<dbReference type="OrthoDB" id="5851542at2759"/>
<feature type="compositionally biased region" description="Basic and acidic residues" evidence="1">
    <location>
        <begin position="108"/>
        <end position="126"/>
    </location>
</feature>
<sequence>MEKEQERRREDEERAKLDLYRRKQLDLQMLLTTKDNRIGSRELYIPYPSDSRMQYAPQPLLTPYPGIHGAGEFDRSKHRAGSKHSRHKRLSARLKELELLPASTARSPTEKRKVAKKREEDIVSPERDHKEVSVELCISHGFRLNSSQTSDLWKMQRTFSPIWKNLLG</sequence>
<keyword evidence="3" id="KW-1185">Reference proteome</keyword>
<evidence type="ECO:0000313" key="3">
    <source>
        <dbReference type="Proteomes" id="UP000271098"/>
    </source>
</evidence>
<proteinExistence type="predicted"/>